<dbReference type="STRING" id="1387353.BSF38_00633"/>
<sequence>MIANGVNQDLPWEDAIGVSEMLVALGRAVPPSRWIDNLDLRAQDAARESLF</sequence>
<evidence type="ECO:0000313" key="2">
    <source>
        <dbReference type="Proteomes" id="UP000186309"/>
    </source>
</evidence>
<proteinExistence type="predicted"/>
<gene>
    <name evidence="1" type="ORF">BSF38_00633</name>
</gene>
<accession>A0A1U7CJY5</accession>
<dbReference type="AlphaFoldDB" id="A0A1U7CJY5"/>
<evidence type="ECO:0000313" key="1">
    <source>
        <dbReference type="EMBL" id="APW59218.1"/>
    </source>
</evidence>
<protein>
    <submittedName>
        <fullName evidence="1">Uncharacterized protein</fullName>
    </submittedName>
</protein>
<organism evidence="1 2">
    <name type="scientific">Paludisphaera borealis</name>
    <dbReference type="NCBI Taxonomy" id="1387353"/>
    <lineage>
        <taxon>Bacteria</taxon>
        <taxon>Pseudomonadati</taxon>
        <taxon>Planctomycetota</taxon>
        <taxon>Planctomycetia</taxon>
        <taxon>Isosphaerales</taxon>
        <taxon>Isosphaeraceae</taxon>
        <taxon>Paludisphaera</taxon>
    </lineage>
</organism>
<dbReference type="Proteomes" id="UP000186309">
    <property type="component" value="Chromosome"/>
</dbReference>
<name>A0A1U7CJY5_9BACT</name>
<reference evidence="2" key="1">
    <citation type="submission" date="2016-12" db="EMBL/GenBank/DDBJ databases">
        <title>Comparative genomics of four Isosphaeraceae planctomycetes: a common pool of plasmids and glycoside hydrolase genes.</title>
        <authorList>
            <person name="Ivanova A."/>
        </authorList>
    </citation>
    <scope>NUCLEOTIDE SEQUENCE [LARGE SCALE GENOMIC DNA]</scope>
    <source>
        <strain evidence="2">PX4</strain>
    </source>
</reference>
<keyword evidence="2" id="KW-1185">Reference proteome</keyword>
<dbReference type="KEGG" id="pbor:BSF38_00633"/>
<dbReference type="EMBL" id="CP019082">
    <property type="protein sequence ID" value="APW59218.1"/>
    <property type="molecule type" value="Genomic_DNA"/>
</dbReference>